<accession>A0A380GB16</accession>
<evidence type="ECO:0000313" key="2">
    <source>
        <dbReference type="EMBL" id="SUM47646.1"/>
    </source>
</evidence>
<dbReference type="RefSeq" id="WP_019167195.1">
    <property type="nucleotide sequence ID" value="NZ_CAIB01000003.1"/>
</dbReference>
<proteinExistence type="predicted"/>
<name>A0A380GB16_STAIN</name>
<organism evidence="2 3">
    <name type="scientific">Staphylococcus intermedius NCTC 11048</name>
    <dbReference type="NCBI Taxonomy" id="1141106"/>
    <lineage>
        <taxon>Bacteria</taxon>
        <taxon>Bacillati</taxon>
        <taxon>Bacillota</taxon>
        <taxon>Bacilli</taxon>
        <taxon>Bacillales</taxon>
        <taxon>Staphylococcaceae</taxon>
        <taxon>Staphylococcus</taxon>
        <taxon>Staphylococcus intermedius group</taxon>
    </lineage>
</organism>
<dbReference type="AlphaFoldDB" id="A0A380GB16"/>
<reference evidence="2 3" key="1">
    <citation type="submission" date="2018-06" db="EMBL/GenBank/DDBJ databases">
        <authorList>
            <consortium name="Pathogen Informatics"/>
            <person name="Doyle S."/>
        </authorList>
    </citation>
    <scope>NUCLEOTIDE SEQUENCE [LARGE SCALE GENOMIC DNA]</scope>
    <source>
        <strain evidence="3">NCTC 11048</strain>
    </source>
</reference>
<feature type="region of interest" description="Disordered" evidence="1">
    <location>
        <begin position="81"/>
        <end position="103"/>
    </location>
</feature>
<dbReference type="OrthoDB" id="115856at2"/>
<gene>
    <name evidence="2" type="ORF">NCTC11048_02731</name>
</gene>
<keyword evidence="3" id="KW-1185">Reference proteome</keyword>
<evidence type="ECO:0000313" key="3">
    <source>
        <dbReference type="Proteomes" id="UP000255549"/>
    </source>
</evidence>
<dbReference type="STRING" id="1141106.GCA_000308095_02654"/>
<sequence>MYDIKEIVEIAKEIGMEVDESPENNESGFYSISDNNQTEKWDAFSAFGLVSAIKKNDDCHNNYFNKHSYTKETNRFSYNSSISKNNTFPSNPEKIDSLITEAA</sequence>
<feature type="compositionally biased region" description="Polar residues" evidence="1">
    <location>
        <begin position="81"/>
        <end position="90"/>
    </location>
</feature>
<dbReference type="EMBL" id="UHDP01000003">
    <property type="protein sequence ID" value="SUM47646.1"/>
    <property type="molecule type" value="Genomic_DNA"/>
</dbReference>
<protein>
    <submittedName>
        <fullName evidence="2">Uncharacterized protein</fullName>
    </submittedName>
</protein>
<dbReference type="Proteomes" id="UP000255549">
    <property type="component" value="Unassembled WGS sequence"/>
</dbReference>
<evidence type="ECO:0000256" key="1">
    <source>
        <dbReference type="SAM" id="MobiDB-lite"/>
    </source>
</evidence>